<dbReference type="GO" id="GO:0006396">
    <property type="term" value="P:RNA processing"/>
    <property type="evidence" value="ECO:0007669"/>
    <property type="project" value="InterPro"/>
</dbReference>
<dbReference type="RefSeq" id="WP_005758554.1">
    <property type="nucleotide sequence ID" value="NZ_AJSX01000004.1"/>
</dbReference>
<dbReference type="InterPro" id="IPR001537">
    <property type="entry name" value="SpoU_MeTrfase"/>
</dbReference>
<evidence type="ECO:0000256" key="2">
    <source>
        <dbReference type="ARBA" id="ARBA00022679"/>
    </source>
</evidence>
<keyword evidence="1 5" id="KW-0489">Methyltransferase</keyword>
<dbReference type="InterPro" id="IPR016479">
    <property type="entry name" value="YfiF_prd"/>
</dbReference>
<dbReference type="SUPFAM" id="SSF55315">
    <property type="entry name" value="L30e-like"/>
    <property type="match status" value="1"/>
</dbReference>
<dbReference type="Proteomes" id="UP000006457">
    <property type="component" value="Unassembled WGS sequence"/>
</dbReference>
<dbReference type="GO" id="GO:0008173">
    <property type="term" value="F:RNA methyltransferase activity"/>
    <property type="evidence" value="ECO:0007669"/>
    <property type="project" value="InterPro"/>
</dbReference>
<dbReference type="CDD" id="cd18095">
    <property type="entry name" value="SpoU-like_rRNA-MTase"/>
    <property type="match status" value="1"/>
</dbReference>
<proteinExistence type="predicted"/>
<dbReference type="SMART" id="SM00967">
    <property type="entry name" value="SpoU_sub_bind"/>
    <property type="match status" value="1"/>
</dbReference>
<evidence type="ECO:0000256" key="1">
    <source>
        <dbReference type="ARBA" id="ARBA00022603"/>
    </source>
</evidence>
<dbReference type="OrthoDB" id="9785673at2"/>
<gene>
    <name evidence="5" type="ORF">HMPREF1052_1107</name>
</gene>
<comment type="caution">
    <text evidence="5">The sequence shown here is derived from an EMBL/GenBank/DDBJ whole genome shotgun (WGS) entry which is preliminary data.</text>
</comment>
<dbReference type="InterPro" id="IPR029028">
    <property type="entry name" value="Alpha/beta_knot_MTases"/>
</dbReference>
<evidence type="ECO:0000313" key="6">
    <source>
        <dbReference type="Proteomes" id="UP000006457"/>
    </source>
</evidence>
<dbReference type="InterPro" id="IPR004441">
    <property type="entry name" value="rRNA_MeTrfase_TrmH"/>
</dbReference>
<dbReference type="AlphaFoldDB" id="I3DJI5"/>
<dbReference type="SUPFAM" id="SSF75217">
    <property type="entry name" value="alpha/beta knot"/>
    <property type="match status" value="1"/>
</dbReference>
<feature type="region of interest" description="Disordered" evidence="3">
    <location>
        <begin position="1"/>
        <end position="113"/>
    </location>
</feature>
<accession>I3DJI5</accession>
<feature type="compositionally biased region" description="Basic and acidic residues" evidence="3">
    <location>
        <begin position="45"/>
        <end position="72"/>
    </location>
</feature>
<dbReference type="Pfam" id="PF00588">
    <property type="entry name" value="SpoU_methylase"/>
    <property type="match status" value="1"/>
</dbReference>
<reference evidence="5 6" key="1">
    <citation type="submission" date="2012-03" db="EMBL/GenBank/DDBJ databases">
        <authorList>
            <person name="Harkins D.M."/>
            <person name="Madupu R."/>
            <person name="Durkin A.S."/>
            <person name="Torralba M."/>
            <person name="Methe B."/>
            <person name="Sutton G.G."/>
            <person name="Nelson K.E."/>
        </authorList>
    </citation>
    <scope>NUCLEOTIDE SEQUENCE [LARGE SCALE GENOMIC DNA]</scope>
    <source>
        <strain evidence="5 6">CCUG 2042</strain>
    </source>
</reference>
<dbReference type="Pfam" id="PF08032">
    <property type="entry name" value="SpoU_sub_bind"/>
    <property type="match status" value="1"/>
</dbReference>
<dbReference type="InterPro" id="IPR029026">
    <property type="entry name" value="tRNA_m1G_MTases_N"/>
</dbReference>
<feature type="compositionally biased region" description="Basic and acidic residues" evidence="3">
    <location>
        <begin position="20"/>
        <end position="34"/>
    </location>
</feature>
<dbReference type="InterPro" id="IPR013123">
    <property type="entry name" value="SpoU_subst-bd"/>
</dbReference>
<evidence type="ECO:0000313" key="5">
    <source>
        <dbReference type="EMBL" id="EIJ71878.1"/>
    </source>
</evidence>
<evidence type="ECO:0000256" key="3">
    <source>
        <dbReference type="SAM" id="MobiDB-lite"/>
    </source>
</evidence>
<keyword evidence="6" id="KW-1185">Reference proteome</keyword>
<protein>
    <submittedName>
        <fullName evidence="5">RNA methyltransferase, TrmH family</fullName>
    </submittedName>
</protein>
<organism evidence="5 6">
    <name type="scientific">Pasteurella bettyae CCUG 2042</name>
    <dbReference type="NCBI Taxonomy" id="1095749"/>
    <lineage>
        <taxon>Bacteria</taxon>
        <taxon>Pseudomonadati</taxon>
        <taxon>Pseudomonadota</taxon>
        <taxon>Gammaproteobacteria</taxon>
        <taxon>Pasteurellales</taxon>
        <taxon>Pasteurellaceae</taxon>
        <taxon>Pasteurella</taxon>
    </lineage>
</organism>
<feature type="compositionally biased region" description="Basic and acidic residues" evidence="3">
    <location>
        <begin position="79"/>
        <end position="96"/>
    </location>
</feature>
<sequence>MNDKSSFQKTKFQQSSHQKRFSECSVDNRNEKPSQNRPQFGHNASRFERDDNHRSGGSFKERKGKFEGDGGQERQNFSKNDRTFSPRNARENERRNPRSPFLQPRVTETTMEKASGAGNVKVMVKSSSMTNVVPVKKTGPLSPRAPEKIKKNRSEEMKVYGEGACLALFAERPESIVRVWATVEMAHKVGDMFSYLATNKKVYHVVDREELELVSGTEHHGGICMLVKKVRPFTLSGYLDIPREKDALVMLDNIRNPQNVGGIVRTCAFYGVKGVIIDDVEMLNSAAAMRVAEGGMEYIHTLQTDYLDNALNQLRKAGYQIIHTTTNKQAKGVHKLALAKKVVFVLSESDTSALAQQNDEVINLSFANPLRTGLNVAVVAGVLLAEWVK</sequence>
<feature type="compositionally biased region" description="Low complexity" evidence="3">
    <location>
        <begin position="1"/>
        <end position="16"/>
    </location>
</feature>
<feature type="domain" description="RNA 2-O ribose methyltransferase substrate binding" evidence="4">
    <location>
        <begin position="158"/>
        <end position="233"/>
    </location>
</feature>
<dbReference type="PANTHER" id="PTHR46429">
    <property type="entry name" value="23S RRNA (GUANOSINE-2'-O-)-METHYLTRANSFERASE RLMB"/>
    <property type="match status" value="1"/>
</dbReference>
<name>I3DJI5_9PAST</name>
<dbReference type="Gene3D" id="3.30.1330.30">
    <property type="match status" value="1"/>
</dbReference>
<dbReference type="EMBL" id="AJSX01000004">
    <property type="protein sequence ID" value="EIJ71878.1"/>
    <property type="molecule type" value="Genomic_DNA"/>
</dbReference>
<dbReference type="GO" id="GO:0003723">
    <property type="term" value="F:RNA binding"/>
    <property type="evidence" value="ECO:0007669"/>
    <property type="project" value="InterPro"/>
</dbReference>
<dbReference type="PIRSF" id="PIRSF006280">
    <property type="entry name" value="YfiF_prd"/>
    <property type="match status" value="1"/>
</dbReference>
<dbReference type="GO" id="GO:0005829">
    <property type="term" value="C:cytosol"/>
    <property type="evidence" value="ECO:0007669"/>
    <property type="project" value="TreeGrafter"/>
</dbReference>
<dbReference type="Gene3D" id="3.40.1280.10">
    <property type="match status" value="1"/>
</dbReference>
<keyword evidence="2 5" id="KW-0808">Transferase</keyword>
<dbReference type="PATRIC" id="fig|1095749.3.peg.125"/>
<dbReference type="InterPro" id="IPR029064">
    <property type="entry name" value="Ribosomal_eL30-like_sf"/>
</dbReference>
<dbReference type="PANTHER" id="PTHR46429:SF2">
    <property type="entry name" value="TRNA_RRNA METHYLTRANSFERASE"/>
    <property type="match status" value="1"/>
</dbReference>
<evidence type="ECO:0000259" key="4">
    <source>
        <dbReference type="SMART" id="SM00967"/>
    </source>
</evidence>
<dbReference type="eggNOG" id="COG0566">
    <property type="taxonomic scope" value="Bacteria"/>
</dbReference>
<dbReference type="GO" id="GO:0032259">
    <property type="term" value="P:methylation"/>
    <property type="evidence" value="ECO:0007669"/>
    <property type="project" value="UniProtKB-KW"/>
</dbReference>